<dbReference type="InterPro" id="IPR002656">
    <property type="entry name" value="Acyl_transf_3_dom"/>
</dbReference>
<proteinExistence type="predicted"/>
<name>A0A7D9L5T6_PARCT</name>
<dbReference type="OrthoDB" id="207378at2759"/>
<dbReference type="AlphaFoldDB" id="A0A7D9L5T6"/>
<dbReference type="EMBL" id="CACRXK020012652">
    <property type="protein sequence ID" value="CAB4023737.1"/>
    <property type="molecule type" value="Genomic_DNA"/>
</dbReference>
<dbReference type="InterPro" id="IPR006621">
    <property type="entry name" value="Nose-resist-to-fluoxetine_N"/>
</dbReference>
<accession>A0A7D9L5T6</accession>
<feature type="non-terminal residue" evidence="1">
    <location>
        <position position="1"/>
    </location>
</feature>
<dbReference type="GO" id="GO:0016747">
    <property type="term" value="F:acyltransferase activity, transferring groups other than amino-acyl groups"/>
    <property type="evidence" value="ECO:0007669"/>
    <property type="project" value="InterPro"/>
</dbReference>
<evidence type="ECO:0000313" key="2">
    <source>
        <dbReference type="Proteomes" id="UP001152795"/>
    </source>
</evidence>
<organism evidence="1 2">
    <name type="scientific">Paramuricea clavata</name>
    <name type="common">Red gorgonian</name>
    <name type="synonym">Violescent sea-whip</name>
    <dbReference type="NCBI Taxonomy" id="317549"/>
    <lineage>
        <taxon>Eukaryota</taxon>
        <taxon>Metazoa</taxon>
        <taxon>Cnidaria</taxon>
        <taxon>Anthozoa</taxon>
        <taxon>Octocorallia</taxon>
        <taxon>Malacalcyonacea</taxon>
        <taxon>Plexauridae</taxon>
        <taxon>Paramuricea</taxon>
    </lineage>
</organism>
<dbReference type="Pfam" id="PF01757">
    <property type="entry name" value="Acyl_transf_3"/>
    <property type="match status" value="1"/>
</dbReference>
<gene>
    <name evidence="1" type="ORF">PACLA_8A047766</name>
</gene>
<reference evidence="1" key="1">
    <citation type="submission" date="2020-04" db="EMBL/GenBank/DDBJ databases">
        <authorList>
            <person name="Alioto T."/>
            <person name="Alioto T."/>
            <person name="Gomez Garrido J."/>
        </authorList>
    </citation>
    <scope>NUCLEOTIDE SEQUENCE</scope>
    <source>
        <strain evidence="1">A484AB</strain>
    </source>
</reference>
<comment type="caution">
    <text evidence="1">The sequence shown here is derived from an EMBL/GenBank/DDBJ whole genome shotgun (WGS) entry which is preliminary data.</text>
</comment>
<evidence type="ECO:0000313" key="1">
    <source>
        <dbReference type="EMBL" id="CAB4023737.1"/>
    </source>
</evidence>
<sequence length="478" mass="53868">MKQRLFLLVNIALIVLFSPLFTKSDARDSAGYVDTKQHDHEIANKDVGYNFLHAYKTALRNGWRGITEETGRKVTPECRRDIKKLLHNDTKLLMQYVDAVGKPQSGLLRMNTIWLGSYAECRDISNAHYCTTNLAMTVPASVSPQQHFGALWGLCFPSSCTAQDIALYLEEILPEVEELIQHKLSLKYSNVMCPAVKPTYTTGVKVTIALCGFLIFLCLIGTAIDLVDETFNISPIPRDISDIATDQNTMITMSPKSTNVSNESTSVEVNGVDHTGSLTADDVVLLNNSSISVKGHYIFTMFKASFVGQFFRCFSVLQNTAKILKTDVPPSAIKSINGIRVISITWVILGHTFASFASSLTENKAGMAKDGRLLTMMAILSGTYSVDSFFFLSGLLVAYTCFRKLQKNDGTFNWVLFYVHRFWRLTPSYMFVILFSIHLKGFLTESPFWYSQFFDTMCSKEWWKNLLYINNFFTDAEQ</sequence>
<dbReference type="PANTHER" id="PTHR11161">
    <property type="entry name" value="O-ACYLTRANSFERASE"/>
    <property type="match status" value="1"/>
</dbReference>
<dbReference type="Proteomes" id="UP001152795">
    <property type="component" value="Unassembled WGS sequence"/>
</dbReference>
<dbReference type="InterPro" id="IPR052728">
    <property type="entry name" value="O2_lipid_transport_reg"/>
</dbReference>
<dbReference type="PANTHER" id="PTHR11161:SF0">
    <property type="entry name" value="O-ACYLTRANSFERASE LIKE PROTEIN"/>
    <property type="match status" value="1"/>
</dbReference>
<protein>
    <submittedName>
        <fullName evidence="1">Nose resistant to fluoxetine 6-like</fullName>
    </submittedName>
</protein>
<dbReference type="Pfam" id="PF20146">
    <property type="entry name" value="NRF"/>
    <property type="match status" value="1"/>
</dbReference>
<keyword evidence="2" id="KW-1185">Reference proteome</keyword>
<dbReference type="SMART" id="SM00703">
    <property type="entry name" value="NRF"/>
    <property type="match status" value="1"/>
</dbReference>